<evidence type="ECO:0000256" key="3">
    <source>
        <dbReference type="SAM" id="Coils"/>
    </source>
</evidence>
<sequence>MKTKIILLPLLITIFAACQKKDINALKNEVNDLKTQLASLQNTVNMTNADIKSLKDIAVALQKNISVKSYTATATGYLLTMSDGSTIELKNGQNGTNGVNGSNGKDGANAPTIGIKQDTDGQYYWTLAGDWLLQNGQRVRTTGKDGVNGTNGANGNTPMLKIDSATNYWLISYNNGVSWALLTDTGGKPVPATGPQGIPGQNGATGQPGQPGIPGFTITENGTAIVITYMGAIYTLPKDGGGINTYKMTFATQIRLGSDISIVVDAALNDRADVWIDLNNNKKQEDGEHIGIFGSAVSYTLSTSQTVTIYGKITRLDCSHSQITELDVSQNTGLVELNCNSNILTALDVSKNTALAKLSCNVNNLKVLDVSKNTALVELSCYANQLTALDVSSNTALLELNCIVNQLTMLDVSKNTALVGLNCYYNQIKDAQMTALINSLPVRTSAAVAYILREASNEGNTMPSDTELSAAKAKQWKLYQATASGDEALLNP</sequence>
<dbReference type="InterPro" id="IPR032675">
    <property type="entry name" value="LRR_dom_sf"/>
</dbReference>
<evidence type="ECO:0000256" key="1">
    <source>
        <dbReference type="ARBA" id="ARBA00022614"/>
    </source>
</evidence>
<evidence type="ECO:0000313" key="5">
    <source>
        <dbReference type="EMBL" id="SDD27500.1"/>
    </source>
</evidence>
<dbReference type="PROSITE" id="PS51257">
    <property type="entry name" value="PROKAR_LIPOPROTEIN"/>
    <property type="match status" value="1"/>
</dbReference>
<dbReference type="RefSeq" id="WP_090390796.1">
    <property type="nucleotide sequence ID" value="NZ_FMZO01000007.1"/>
</dbReference>
<organism evidence="5 6">
    <name type="scientific">Niabella drilacis (strain DSM 25811 / CCM 8410 / CCUG 62505 / LMG 26954 / E90)</name>
    <dbReference type="NCBI Taxonomy" id="1285928"/>
    <lineage>
        <taxon>Bacteria</taxon>
        <taxon>Pseudomonadati</taxon>
        <taxon>Bacteroidota</taxon>
        <taxon>Chitinophagia</taxon>
        <taxon>Chitinophagales</taxon>
        <taxon>Chitinophagaceae</taxon>
        <taxon>Niabella</taxon>
    </lineage>
</organism>
<dbReference type="OrthoDB" id="1077656at2"/>
<protein>
    <recommendedName>
        <fullName evidence="4">DUF4988 domain-containing protein</fullName>
    </recommendedName>
</protein>
<evidence type="ECO:0000259" key="4">
    <source>
        <dbReference type="Pfam" id="PF16378"/>
    </source>
</evidence>
<reference evidence="6" key="1">
    <citation type="submission" date="2016-10" db="EMBL/GenBank/DDBJ databases">
        <authorList>
            <person name="Varghese N."/>
            <person name="Submissions S."/>
        </authorList>
    </citation>
    <scope>NUCLEOTIDE SEQUENCE [LARGE SCALE GENOMIC DNA]</scope>
    <source>
        <strain evidence="6">DSM 25811 / CCM 8410 / LMG 26954 / E90</strain>
    </source>
</reference>
<evidence type="ECO:0000256" key="2">
    <source>
        <dbReference type="ARBA" id="ARBA00022737"/>
    </source>
</evidence>
<dbReference type="Gene3D" id="3.80.10.10">
    <property type="entry name" value="Ribonuclease Inhibitor"/>
    <property type="match status" value="1"/>
</dbReference>
<keyword evidence="1" id="KW-0433">Leucine-rich repeat</keyword>
<dbReference type="Proteomes" id="UP000198757">
    <property type="component" value="Unassembled WGS sequence"/>
</dbReference>
<dbReference type="Pfam" id="PF16378">
    <property type="entry name" value="DUF4988"/>
    <property type="match status" value="1"/>
</dbReference>
<evidence type="ECO:0000313" key="6">
    <source>
        <dbReference type="Proteomes" id="UP000198757"/>
    </source>
</evidence>
<keyword evidence="2" id="KW-0677">Repeat</keyword>
<name>A0A1G6TEJ6_NIADE</name>
<feature type="domain" description="DUF4988" evidence="4">
    <location>
        <begin position="26"/>
        <end position="197"/>
    </location>
</feature>
<dbReference type="STRING" id="1285928.SAMN04487894_107189"/>
<dbReference type="InterPro" id="IPR032149">
    <property type="entry name" value="DUF4988"/>
</dbReference>
<dbReference type="PANTHER" id="PTHR47566">
    <property type="match status" value="1"/>
</dbReference>
<dbReference type="GO" id="GO:0035591">
    <property type="term" value="F:signaling adaptor activity"/>
    <property type="evidence" value="ECO:0007669"/>
    <property type="project" value="TreeGrafter"/>
</dbReference>
<proteinExistence type="predicted"/>
<keyword evidence="3" id="KW-0175">Coiled coil</keyword>
<dbReference type="InterPro" id="IPR052574">
    <property type="entry name" value="CDIRP"/>
</dbReference>
<dbReference type="PANTHER" id="PTHR47566:SF1">
    <property type="entry name" value="PROTEIN NUD1"/>
    <property type="match status" value="1"/>
</dbReference>
<dbReference type="Gene3D" id="1.20.5.190">
    <property type="match status" value="1"/>
</dbReference>
<dbReference type="EMBL" id="FMZO01000007">
    <property type="protein sequence ID" value="SDD27500.1"/>
    <property type="molecule type" value="Genomic_DNA"/>
</dbReference>
<accession>A0A1G6TEJ6</accession>
<keyword evidence="6" id="KW-1185">Reference proteome</keyword>
<dbReference type="SUPFAM" id="SSF52058">
    <property type="entry name" value="L domain-like"/>
    <property type="match status" value="1"/>
</dbReference>
<gene>
    <name evidence="5" type="ORF">SAMN04487894_107189</name>
</gene>
<dbReference type="AlphaFoldDB" id="A0A1G6TEJ6"/>
<feature type="coiled-coil region" evidence="3">
    <location>
        <begin position="16"/>
        <end position="57"/>
    </location>
</feature>